<gene>
    <name evidence="1" type="ORF">H6H04_11555</name>
</gene>
<dbReference type="Gene3D" id="1.25.40.10">
    <property type="entry name" value="Tetratricopeptide repeat domain"/>
    <property type="match status" value="1"/>
</dbReference>
<evidence type="ECO:0008006" key="3">
    <source>
        <dbReference type="Google" id="ProtNLM"/>
    </source>
</evidence>
<dbReference type="InterPro" id="IPR011990">
    <property type="entry name" value="TPR-like_helical_dom_sf"/>
</dbReference>
<dbReference type="Proteomes" id="UP000607435">
    <property type="component" value="Unassembled WGS sequence"/>
</dbReference>
<dbReference type="RefSeq" id="WP_186846112.1">
    <property type="nucleotide sequence ID" value="NZ_JACOME010000002.1"/>
</dbReference>
<comment type="caution">
    <text evidence="1">The sequence shown here is derived from an EMBL/GenBank/DDBJ whole genome shotgun (WGS) entry which is preliminary data.</text>
</comment>
<evidence type="ECO:0000313" key="1">
    <source>
        <dbReference type="EMBL" id="MBC3847019.1"/>
    </source>
</evidence>
<dbReference type="EMBL" id="JACOME010000002">
    <property type="protein sequence ID" value="MBC3847019.1"/>
    <property type="molecule type" value="Genomic_DNA"/>
</dbReference>
<reference evidence="1 2" key="1">
    <citation type="submission" date="2020-08" db="EMBL/GenBank/DDBJ databases">
        <title>Winogradskyella ouciana sp. nov., isolated from the hadal seawater of the Mariana Trench.</title>
        <authorList>
            <person name="He X."/>
        </authorList>
    </citation>
    <scope>NUCLEOTIDE SEQUENCE [LARGE SCALE GENOMIC DNA]</scope>
    <source>
        <strain evidence="1 2">KCTC 22026</strain>
    </source>
</reference>
<organism evidence="1 2">
    <name type="scientific">Winogradskyella echinorum</name>
    <dbReference type="NCBI Taxonomy" id="538189"/>
    <lineage>
        <taxon>Bacteria</taxon>
        <taxon>Pseudomonadati</taxon>
        <taxon>Bacteroidota</taxon>
        <taxon>Flavobacteriia</taxon>
        <taxon>Flavobacteriales</taxon>
        <taxon>Flavobacteriaceae</taxon>
        <taxon>Winogradskyella</taxon>
    </lineage>
</organism>
<keyword evidence="2" id="KW-1185">Reference proteome</keyword>
<name>A0ABR6Y2X5_9FLAO</name>
<sequence>MKFKSIIIFILLAFLSHQISYGQEKDKICLCKPLKETKENDAKVIEMAEYIENSFHELETKGFNEKFHVKSFINNITDNQDIDMEDQYTIGFMKGIEDTGKTLSQKIVNSIDAGEYYNLINYHYSIEDMTYYFTFRMFSEASGVNYHDYKVCSDGEDIKFNDIYVYLTGEEISLTFQRLFLLSKPSNKILSKVFGFNSGEDLYTLVEAKKLAEKGDYKGAYEKISEIKGAFGKEKFTLILRASYASSFNDKLYEEVLAEFAELYPKDPTLYLKLVDYYLLKGKYNLALVNVDKLIFETNDDFLNLIKGNIYLLKEEFKNAEKNFEYMTVNYPDLLEGYVGHMVSLNYQNRFEDTLSIVKNLLEQGYDKEALLEFIEEKDIEGHNALEAFVNSKVYQEWKRNS</sequence>
<accession>A0ABR6Y2X5</accession>
<proteinExistence type="predicted"/>
<dbReference type="SUPFAM" id="SSF48452">
    <property type="entry name" value="TPR-like"/>
    <property type="match status" value="1"/>
</dbReference>
<evidence type="ECO:0000313" key="2">
    <source>
        <dbReference type="Proteomes" id="UP000607435"/>
    </source>
</evidence>
<protein>
    <recommendedName>
        <fullName evidence="3">Tetratricopeptide repeat-containing protein</fullName>
    </recommendedName>
</protein>